<organism evidence="3 4">
    <name type="scientific">Pseudonocardia zijingensis</name>
    <dbReference type="NCBI Taxonomy" id="153376"/>
    <lineage>
        <taxon>Bacteria</taxon>
        <taxon>Bacillati</taxon>
        <taxon>Actinomycetota</taxon>
        <taxon>Actinomycetes</taxon>
        <taxon>Pseudonocardiales</taxon>
        <taxon>Pseudonocardiaceae</taxon>
        <taxon>Pseudonocardia</taxon>
    </lineage>
</organism>
<dbReference type="InterPro" id="IPR011251">
    <property type="entry name" value="Luciferase-like_dom"/>
</dbReference>
<evidence type="ECO:0000313" key="3">
    <source>
        <dbReference type="EMBL" id="GAA0926767.1"/>
    </source>
</evidence>
<gene>
    <name evidence="3" type="ORF">GCM10009559_12100</name>
</gene>
<dbReference type="Proteomes" id="UP001499967">
    <property type="component" value="Unassembled WGS sequence"/>
</dbReference>
<accession>A0ABP3ZSW9</accession>
<proteinExistence type="predicted"/>
<dbReference type="EMBL" id="BAAAHP010000033">
    <property type="protein sequence ID" value="GAA0926767.1"/>
    <property type="molecule type" value="Genomic_DNA"/>
</dbReference>
<dbReference type="Pfam" id="PF00296">
    <property type="entry name" value="Bac_luciferase"/>
    <property type="match status" value="1"/>
</dbReference>
<feature type="domain" description="Luciferase-like" evidence="2">
    <location>
        <begin position="18"/>
        <end position="242"/>
    </location>
</feature>
<keyword evidence="4" id="KW-1185">Reference proteome</keyword>
<keyword evidence="1" id="KW-0560">Oxidoreductase</keyword>
<dbReference type="CDD" id="cd01097">
    <property type="entry name" value="Tetrahydromethanopterin_reductase"/>
    <property type="match status" value="1"/>
</dbReference>
<evidence type="ECO:0000259" key="2">
    <source>
        <dbReference type="Pfam" id="PF00296"/>
    </source>
</evidence>
<sequence>MTSQNRPATIGIGFFLNDAPAALDLVERAERAGVDTAWLVMPPLGQDTTTIAAAALARTARIRVGTSIVPAFTRHPLNLATQAIALDELAPGRFRLGIGTGNLGVMANGFGTPVSRPAARVREYVDIVRTAVADGEVRRAGEFHTVDATLPHPAQVEISLAALGPRMFEAAGAVADAAMSWNVPVEHLDAVARAAMARGAATVDRPTPKVITHLNALVATDRMEHLAAGRAALLPFTANPQYTAMFAAAGLPVGGDNEPTPALIDALVVAGDETGLTDRLGELAETQDELLVTLPWPAGVRREQEDAVLRVLGTLSRALVTS</sequence>
<reference evidence="4" key="1">
    <citation type="journal article" date="2019" name="Int. J. Syst. Evol. Microbiol.">
        <title>The Global Catalogue of Microorganisms (GCM) 10K type strain sequencing project: providing services to taxonomists for standard genome sequencing and annotation.</title>
        <authorList>
            <consortium name="The Broad Institute Genomics Platform"/>
            <consortium name="The Broad Institute Genome Sequencing Center for Infectious Disease"/>
            <person name="Wu L."/>
            <person name="Ma J."/>
        </authorList>
    </citation>
    <scope>NUCLEOTIDE SEQUENCE [LARGE SCALE GENOMIC DNA]</scope>
    <source>
        <strain evidence="4">JCM 11117</strain>
    </source>
</reference>
<dbReference type="RefSeq" id="WP_343939801.1">
    <property type="nucleotide sequence ID" value="NZ_BAAAHP010000033.1"/>
</dbReference>
<comment type="caution">
    <text evidence="3">The sequence shown here is derived from an EMBL/GenBank/DDBJ whole genome shotgun (WGS) entry which is preliminary data.</text>
</comment>
<evidence type="ECO:0000313" key="4">
    <source>
        <dbReference type="Proteomes" id="UP001499967"/>
    </source>
</evidence>
<name>A0ABP3ZSW9_9PSEU</name>
<dbReference type="InterPro" id="IPR036661">
    <property type="entry name" value="Luciferase-like_sf"/>
</dbReference>
<dbReference type="SUPFAM" id="SSF51679">
    <property type="entry name" value="Bacterial luciferase-like"/>
    <property type="match status" value="1"/>
</dbReference>
<dbReference type="PANTHER" id="PTHR43244:SF1">
    <property type="entry name" value="5,10-METHYLENETETRAHYDROMETHANOPTERIN REDUCTASE"/>
    <property type="match status" value="1"/>
</dbReference>
<dbReference type="InterPro" id="IPR050564">
    <property type="entry name" value="F420-G6PD/mer"/>
</dbReference>
<evidence type="ECO:0000256" key="1">
    <source>
        <dbReference type="ARBA" id="ARBA00023002"/>
    </source>
</evidence>
<dbReference type="PANTHER" id="PTHR43244">
    <property type="match status" value="1"/>
</dbReference>
<protein>
    <submittedName>
        <fullName evidence="3">TIGR03564 family F420-dependent LLM class oxidoreductase</fullName>
    </submittedName>
</protein>
<dbReference type="Gene3D" id="3.20.20.30">
    <property type="entry name" value="Luciferase-like domain"/>
    <property type="match status" value="1"/>
</dbReference>